<dbReference type="GO" id="GO:0046872">
    <property type="term" value="F:metal ion binding"/>
    <property type="evidence" value="ECO:0007669"/>
    <property type="project" value="UniProtKB-UniRule"/>
</dbReference>
<dbReference type="EMBL" id="CATVXE010000008">
    <property type="protein sequence ID" value="CAJ0683176.1"/>
    <property type="molecule type" value="Genomic_DNA"/>
</dbReference>
<evidence type="ECO:0000256" key="9">
    <source>
        <dbReference type="ARBA" id="ARBA00022989"/>
    </source>
</evidence>
<dbReference type="GO" id="GO:0070069">
    <property type="term" value="C:cytochrome complex"/>
    <property type="evidence" value="ECO:0007669"/>
    <property type="project" value="UniProtKB-UniRule"/>
</dbReference>
<feature type="transmembrane region" description="Helical" evidence="12">
    <location>
        <begin position="54"/>
        <end position="77"/>
    </location>
</feature>
<dbReference type="Pfam" id="PF01654">
    <property type="entry name" value="Cyt_bd_oxida_I"/>
    <property type="match status" value="1"/>
</dbReference>
<organism evidence="13 15">
    <name type="scientific">Ralstonia mannitolilytica</name>
    <dbReference type="NCBI Taxonomy" id="105219"/>
    <lineage>
        <taxon>Bacteria</taxon>
        <taxon>Pseudomonadati</taxon>
        <taxon>Pseudomonadota</taxon>
        <taxon>Betaproteobacteria</taxon>
        <taxon>Burkholderiales</taxon>
        <taxon>Burkholderiaceae</taxon>
        <taxon>Ralstonia</taxon>
    </lineage>
</organism>
<accession>A0AAD2ALE2</accession>
<dbReference type="PANTHER" id="PTHR30365">
    <property type="entry name" value="CYTOCHROME D UBIQUINOL OXIDASE"/>
    <property type="match status" value="1"/>
</dbReference>
<sequence>MEIFDALHLARLQFAFTVSIHIIFPAISIGMASFLAVLEWRWLATGDQAYKDMFLFWSKIFAIGFGMGVVSGVVMAYEFGTNWSGFSQVAGNVTGPLLHYEVLTAFFLEAGFLGIVLFGWNRVSPRAHFFATLMVALGTLISTFWILASNSFMQTPQGFAIENGRIVPVDWLKVIFNPSFPYRLVHMTIAAFIVAGFMVAACGAWHLLRGRRDEPIKRSFSMALWLLLLLTPVQILIGDAHGLNTREYQPAKIAAIEGLWETEKGGTALNLFGLPDMQAETTRYAVQVPHLGSLILTHSWDGEIRGLKEFPPQDRPYSPIVFWSFRLMVGLGLLMLLTAVLGLVLRKRGRLYEARWFQRCVLYMGPSGLIALLAGWVTTEVGRQPWTVYGILRTEDSVAPVNAQLAGVSLLIFVIVYFAVFGTGVYYMLKLMYRGPSTHTDARTELHQHPELNNRALDALEGE</sequence>
<evidence type="ECO:0000256" key="4">
    <source>
        <dbReference type="ARBA" id="ARBA00022475"/>
    </source>
</evidence>
<proteinExistence type="inferred from homology"/>
<dbReference type="AlphaFoldDB" id="A0AAD2ALE2"/>
<comment type="subcellular location">
    <subcellularLocation>
        <location evidence="12">Cell inner membrane</location>
    </subcellularLocation>
    <subcellularLocation>
        <location evidence="1">Cell membrane</location>
        <topology evidence="1">Multi-pass membrane protein</topology>
    </subcellularLocation>
</comment>
<dbReference type="EMBL" id="CAUDKV010000008">
    <property type="protein sequence ID" value="CAJ0870812.1"/>
    <property type="molecule type" value="Genomic_DNA"/>
</dbReference>
<dbReference type="Proteomes" id="UP001190452">
    <property type="component" value="Unassembled WGS sequence"/>
</dbReference>
<evidence type="ECO:0000256" key="7">
    <source>
        <dbReference type="ARBA" id="ARBA00022723"/>
    </source>
</evidence>
<dbReference type="RefSeq" id="WP_222328478.1">
    <property type="nucleotide sequence ID" value="NZ_CATVXE010000008.1"/>
</dbReference>
<dbReference type="PIRSF" id="PIRSF006446">
    <property type="entry name" value="Cyt_quinol_oxidase_1"/>
    <property type="match status" value="1"/>
</dbReference>
<evidence type="ECO:0000313" key="15">
    <source>
        <dbReference type="Proteomes" id="UP001190002"/>
    </source>
</evidence>
<evidence type="ECO:0000313" key="14">
    <source>
        <dbReference type="EMBL" id="CAJ0870812.1"/>
    </source>
</evidence>
<keyword evidence="10 12" id="KW-0408">Iron</keyword>
<dbReference type="GO" id="GO:0009055">
    <property type="term" value="F:electron transfer activity"/>
    <property type="evidence" value="ECO:0007669"/>
    <property type="project" value="UniProtKB-UniRule"/>
</dbReference>
<evidence type="ECO:0000313" key="13">
    <source>
        <dbReference type="EMBL" id="CAJ0683176.1"/>
    </source>
</evidence>
<keyword evidence="11 12" id="KW-0472">Membrane</keyword>
<keyword evidence="3 12" id="KW-0813">Transport</keyword>
<feature type="transmembrane region" description="Helical" evidence="12">
    <location>
        <begin position="97"/>
        <end position="120"/>
    </location>
</feature>
<evidence type="ECO:0000256" key="8">
    <source>
        <dbReference type="ARBA" id="ARBA00022982"/>
    </source>
</evidence>
<feature type="transmembrane region" description="Helical" evidence="12">
    <location>
        <begin position="184"/>
        <end position="208"/>
    </location>
</feature>
<evidence type="ECO:0000256" key="10">
    <source>
        <dbReference type="ARBA" id="ARBA00023004"/>
    </source>
</evidence>
<keyword evidence="8 12" id="KW-0249">Electron transport</keyword>
<reference evidence="13 16" key="1">
    <citation type="submission" date="2023-07" db="EMBL/GenBank/DDBJ databases">
        <authorList>
            <person name="Peeters C."/>
        </authorList>
    </citation>
    <scope>NUCLEOTIDE SEQUENCE</scope>
    <source>
        <strain evidence="14 16">R-77569</strain>
        <strain evidence="13">R-77591</strain>
    </source>
</reference>
<feature type="transmembrane region" description="Helical" evidence="12">
    <location>
        <begin position="220"/>
        <end position="237"/>
    </location>
</feature>
<evidence type="ECO:0000256" key="12">
    <source>
        <dbReference type="PIRNR" id="PIRNR006446"/>
    </source>
</evidence>
<evidence type="ECO:0000256" key="11">
    <source>
        <dbReference type="ARBA" id="ARBA00023136"/>
    </source>
</evidence>
<dbReference type="GO" id="GO:0016682">
    <property type="term" value="F:oxidoreductase activity, acting on diphenols and related substances as donors, oxygen as acceptor"/>
    <property type="evidence" value="ECO:0007669"/>
    <property type="project" value="TreeGrafter"/>
</dbReference>
<evidence type="ECO:0000256" key="1">
    <source>
        <dbReference type="ARBA" id="ARBA00004651"/>
    </source>
</evidence>
<keyword evidence="5 12" id="KW-0349">Heme</keyword>
<dbReference type="InterPro" id="IPR002585">
    <property type="entry name" value="Cyt-d_ubiquinol_oxidase_su_1"/>
</dbReference>
<feature type="transmembrane region" description="Helical" evidence="12">
    <location>
        <begin position="405"/>
        <end position="429"/>
    </location>
</feature>
<keyword evidence="9 12" id="KW-1133">Transmembrane helix</keyword>
<gene>
    <name evidence="13" type="primary">cydA</name>
    <name evidence="14" type="ORF">R77569_02287</name>
    <name evidence="13" type="ORF">R77591_02207</name>
</gene>
<evidence type="ECO:0000256" key="6">
    <source>
        <dbReference type="ARBA" id="ARBA00022692"/>
    </source>
</evidence>
<evidence type="ECO:0000256" key="2">
    <source>
        <dbReference type="ARBA" id="ARBA00009819"/>
    </source>
</evidence>
<protein>
    <submittedName>
        <fullName evidence="13">Cytochrome bd-I ubiquinol oxidase subunit 1</fullName>
    </submittedName>
</protein>
<evidence type="ECO:0000313" key="16">
    <source>
        <dbReference type="Proteomes" id="UP001190452"/>
    </source>
</evidence>
<evidence type="ECO:0000256" key="3">
    <source>
        <dbReference type="ARBA" id="ARBA00022448"/>
    </source>
</evidence>
<comment type="similarity">
    <text evidence="2 12">Belongs to the cytochrome ubiquinol oxidase subunit 1 family.</text>
</comment>
<feature type="transmembrane region" description="Helical" evidence="12">
    <location>
        <begin position="320"/>
        <end position="344"/>
    </location>
</feature>
<dbReference type="GO" id="GO:0019646">
    <property type="term" value="P:aerobic electron transport chain"/>
    <property type="evidence" value="ECO:0007669"/>
    <property type="project" value="InterPro"/>
</dbReference>
<dbReference type="GO" id="GO:0005886">
    <property type="term" value="C:plasma membrane"/>
    <property type="evidence" value="ECO:0007669"/>
    <property type="project" value="UniProtKB-SubCell"/>
</dbReference>
<evidence type="ECO:0000256" key="5">
    <source>
        <dbReference type="ARBA" id="ARBA00022617"/>
    </source>
</evidence>
<keyword evidence="4 12" id="KW-1003">Cell membrane</keyword>
<keyword evidence="6 12" id="KW-0812">Transmembrane</keyword>
<name>A0AAD2ALE2_9RALS</name>
<feature type="transmembrane region" description="Helical" evidence="12">
    <location>
        <begin position="356"/>
        <end position="377"/>
    </location>
</feature>
<dbReference type="PANTHER" id="PTHR30365:SF14">
    <property type="entry name" value="CYTOCHROME BD MENAQUINOL OXIDASE SUBUNIT I-RELATED"/>
    <property type="match status" value="1"/>
</dbReference>
<dbReference type="Proteomes" id="UP001190002">
    <property type="component" value="Unassembled WGS sequence"/>
</dbReference>
<keyword evidence="16" id="KW-1185">Reference proteome</keyword>
<dbReference type="GO" id="GO:0020037">
    <property type="term" value="F:heme binding"/>
    <property type="evidence" value="ECO:0007669"/>
    <property type="project" value="TreeGrafter"/>
</dbReference>
<comment type="caution">
    <text evidence="13">The sequence shown here is derived from an EMBL/GenBank/DDBJ whole genome shotgun (WGS) entry which is preliminary data.</text>
</comment>
<feature type="transmembrane region" description="Helical" evidence="12">
    <location>
        <begin position="127"/>
        <end position="148"/>
    </location>
</feature>
<keyword evidence="7 12" id="KW-0479">Metal-binding</keyword>
<feature type="transmembrane region" description="Helical" evidence="12">
    <location>
        <begin position="20"/>
        <end position="42"/>
    </location>
</feature>